<accession>A0A7W7T8R9</accession>
<reference evidence="2 3" key="1">
    <citation type="submission" date="2020-08" db="EMBL/GenBank/DDBJ databases">
        <title>Sequencing the genomes of 1000 actinobacteria strains.</title>
        <authorList>
            <person name="Klenk H.-P."/>
        </authorList>
    </citation>
    <scope>NUCLEOTIDE SEQUENCE [LARGE SCALE GENOMIC DNA]</scope>
    <source>
        <strain evidence="2 3">DSM 45084</strain>
    </source>
</reference>
<keyword evidence="3" id="KW-1185">Reference proteome</keyword>
<name>A0A7W7T8R9_9PSEU</name>
<feature type="transmembrane region" description="Helical" evidence="1">
    <location>
        <begin position="173"/>
        <end position="195"/>
    </location>
</feature>
<dbReference type="Proteomes" id="UP000542674">
    <property type="component" value="Unassembled WGS sequence"/>
</dbReference>
<evidence type="ECO:0000256" key="1">
    <source>
        <dbReference type="SAM" id="Phobius"/>
    </source>
</evidence>
<dbReference type="Pfam" id="PF12730">
    <property type="entry name" value="ABC2_membrane_4"/>
    <property type="match status" value="1"/>
</dbReference>
<dbReference type="RefSeq" id="WP_184674377.1">
    <property type="nucleotide sequence ID" value="NZ_BAABAI010000006.1"/>
</dbReference>
<feature type="transmembrane region" description="Helical" evidence="1">
    <location>
        <begin position="101"/>
        <end position="125"/>
    </location>
</feature>
<feature type="transmembrane region" description="Helical" evidence="1">
    <location>
        <begin position="21"/>
        <end position="40"/>
    </location>
</feature>
<keyword evidence="1" id="KW-0472">Membrane</keyword>
<protein>
    <submittedName>
        <fullName evidence="2">ABC-type transport system involved in multi-copper enzyme maturation permease subunit</fullName>
    </submittedName>
</protein>
<keyword evidence="1" id="KW-1133">Transmembrane helix</keyword>
<dbReference type="EMBL" id="JACHJS010000001">
    <property type="protein sequence ID" value="MBB4968661.1"/>
    <property type="molecule type" value="Genomic_DNA"/>
</dbReference>
<evidence type="ECO:0000313" key="2">
    <source>
        <dbReference type="EMBL" id="MBB4968661.1"/>
    </source>
</evidence>
<proteinExistence type="predicted"/>
<organism evidence="2 3">
    <name type="scientific">Saccharothrix violaceirubra</name>
    <dbReference type="NCBI Taxonomy" id="413306"/>
    <lineage>
        <taxon>Bacteria</taxon>
        <taxon>Bacillati</taxon>
        <taxon>Actinomycetota</taxon>
        <taxon>Actinomycetes</taxon>
        <taxon>Pseudonocardiales</taxon>
        <taxon>Pseudonocardiaceae</taxon>
        <taxon>Saccharothrix</taxon>
    </lineage>
</organism>
<evidence type="ECO:0000313" key="3">
    <source>
        <dbReference type="Proteomes" id="UP000542674"/>
    </source>
</evidence>
<dbReference type="AlphaFoldDB" id="A0A7W7T8R9"/>
<keyword evidence="1" id="KW-0812">Transmembrane</keyword>
<comment type="caution">
    <text evidence="2">The sequence shown here is derived from an EMBL/GenBank/DDBJ whole genome shotgun (WGS) entry which is preliminary data.</text>
</comment>
<feature type="transmembrane region" description="Helical" evidence="1">
    <location>
        <begin position="145"/>
        <end position="166"/>
    </location>
</feature>
<gene>
    <name evidence="2" type="ORF">F4559_006020</name>
</gene>
<feature type="transmembrane region" description="Helical" evidence="1">
    <location>
        <begin position="55"/>
        <end position="80"/>
    </location>
</feature>
<feature type="transmembrane region" description="Helical" evidence="1">
    <location>
        <begin position="222"/>
        <end position="243"/>
    </location>
</feature>
<sequence length="248" mass="25578">MPEAHRVVRAELVKIRTRRSVKWTLAAFLLPALALTWGLAEADGAALSQTPEGRLIVPIVTAVLLVQGAVAVVAVVGTAGEYTHGGIRGSLLMAPRRFQLAGAKFVAIAVVGFVVGVVVAVAASALTTGVLDDRVEAGWSLVRAVFGAGAYLAVLGVFATALALLIRNTAMSVPAVIGVVYVVPLVVLPLVPGLVDTVGELWPTLIGLSALAPPEAAEVAPWLGFTVFVAETALVVVPAVLVFDRRDA</sequence>